<dbReference type="InterPro" id="IPR036554">
    <property type="entry name" value="GHMP_kinase_C_sf"/>
</dbReference>
<proteinExistence type="predicted"/>
<accession>A0ABN7VYC8</accession>
<dbReference type="PRINTS" id="PR00959">
    <property type="entry name" value="MEVGALKINASE"/>
</dbReference>
<sequence>MSNLHNLVILATSRPTKLEYEIKQEYDDPEIIALRGIPKPLLPISGKPSINWWYDGLKSQIEGDVFIVTNAHNYSSYLRWASSNGIPRSNIINNGNTLLENCQDMFADIELVKRVKGFVNSTIMVQAELLFDSYNDTSLSQLLFDNDFVKFIFFNDNDETSKQNKNNIISTNLLDTTRESNQDGTINSTNLIAYAFHSSALYLIEEYTSKNERIVNINDSNDSFDCIENFIKFMINKSLSTKMIMISYLPLFKWKDPFLTLKEYLSFFKSLFVDTIIIQKDPPPCHQSASITTRSYARIGLMGNPSDGFYGKTISLLISNFFAEITFIPNKFTHTQEYSKIEFLHSMITTTFSFLSIESLSILSFTEGYANANRLFQATCKVFFVYCKTNNFTLHKQGFRLCYETNIPRQVGLSGSSAIITALWKALMKFYRIGNDEISLAMQAKLILDVELIELGINAGLQDRVIQSFGGVMYMDFKKEFMEKNGGIGKYIRVPSELIPRGLWIAYEGNPSDSSKIHNDVRKRFEAGDKKIADAMIQFASFAEQTYHFLLDSSIQQATKRVKLAKLMNMNFNLRQEIYGNKTIGKNNLKMIELARKFGFSAKFTGSGGAIVGLWEDDSDKDMILNVEKLKNELQKEGFVFCWVKICDDKYEKF</sequence>
<comment type="caution">
    <text evidence="4">The sequence shown here is derived from an EMBL/GenBank/DDBJ whole genome shotgun (WGS) entry which is preliminary data.</text>
</comment>
<keyword evidence="5" id="KW-1185">Reference proteome</keyword>
<dbReference type="InterPro" id="IPR006204">
    <property type="entry name" value="GHMP_kinase_N_dom"/>
</dbReference>
<feature type="domain" description="GHMP kinase N-terminal" evidence="3">
    <location>
        <begin position="391"/>
        <end position="471"/>
    </location>
</feature>
<protein>
    <submittedName>
        <fullName evidence="4">31323_t:CDS:1</fullName>
    </submittedName>
</protein>
<evidence type="ECO:0000256" key="1">
    <source>
        <dbReference type="ARBA" id="ARBA00022741"/>
    </source>
</evidence>
<reference evidence="4 5" key="1">
    <citation type="submission" date="2021-06" db="EMBL/GenBank/DDBJ databases">
        <authorList>
            <person name="Kallberg Y."/>
            <person name="Tangrot J."/>
            <person name="Rosling A."/>
        </authorList>
    </citation>
    <scope>NUCLEOTIDE SEQUENCE [LARGE SCALE GENOMIC DNA]</scope>
    <source>
        <strain evidence="4 5">120-4 pot B 10/14</strain>
    </source>
</reference>
<dbReference type="PANTHER" id="PTHR38710:SF1">
    <property type="entry name" value="WITH PUTATIVE URIDYL PYROPHOSPHORYLASE-RELATED"/>
    <property type="match status" value="1"/>
</dbReference>
<dbReference type="SUPFAM" id="SSF53448">
    <property type="entry name" value="Nucleotide-diphospho-sugar transferases"/>
    <property type="match status" value="1"/>
</dbReference>
<dbReference type="Pfam" id="PF00288">
    <property type="entry name" value="GHMP_kinases_N"/>
    <property type="match status" value="1"/>
</dbReference>
<organism evidence="4 5">
    <name type="scientific">Gigaspora margarita</name>
    <dbReference type="NCBI Taxonomy" id="4874"/>
    <lineage>
        <taxon>Eukaryota</taxon>
        <taxon>Fungi</taxon>
        <taxon>Fungi incertae sedis</taxon>
        <taxon>Mucoromycota</taxon>
        <taxon>Glomeromycotina</taxon>
        <taxon>Glomeromycetes</taxon>
        <taxon>Diversisporales</taxon>
        <taxon>Gigasporaceae</taxon>
        <taxon>Gigaspora</taxon>
    </lineage>
</organism>
<dbReference type="InterPro" id="IPR029044">
    <property type="entry name" value="Nucleotide-diphossugar_trans"/>
</dbReference>
<dbReference type="SUPFAM" id="SSF54211">
    <property type="entry name" value="Ribosomal protein S5 domain 2-like"/>
    <property type="match status" value="1"/>
</dbReference>
<keyword evidence="1" id="KW-0547">Nucleotide-binding</keyword>
<dbReference type="Gene3D" id="3.90.550.10">
    <property type="entry name" value="Spore Coat Polysaccharide Biosynthesis Protein SpsA, Chain A"/>
    <property type="match status" value="1"/>
</dbReference>
<dbReference type="EMBL" id="CAJVQB010024241">
    <property type="protein sequence ID" value="CAG8803691.1"/>
    <property type="molecule type" value="Genomic_DNA"/>
</dbReference>
<dbReference type="InterPro" id="IPR014721">
    <property type="entry name" value="Ribsml_uS5_D2-typ_fold_subgr"/>
</dbReference>
<evidence type="ECO:0000256" key="2">
    <source>
        <dbReference type="ARBA" id="ARBA00022840"/>
    </source>
</evidence>
<keyword evidence="2" id="KW-0067">ATP-binding</keyword>
<dbReference type="SUPFAM" id="SSF55060">
    <property type="entry name" value="GHMP Kinase, C-terminal domain"/>
    <property type="match status" value="1"/>
</dbReference>
<gene>
    <name evidence="4" type="ORF">GMARGA_LOCUS23705</name>
</gene>
<evidence type="ECO:0000313" key="4">
    <source>
        <dbReference type="EMBL" id="CAG8803691.1"/>
    </source>
</evidence>
<dbReference type="Gene3D" id="3.30.230.10">
    <property type="match status" value="1"/>
</dbReference>
<dbReference type="InterPro" id="IPR020568">
    <property type="entry name" value="Ribosomal_Su5_D2-typ_SF"/>
</dbReference>
<evidence type="ECO:0000259" key="3">
    <source>
        <dbReference type="Pfam" id="PF00288"/>
    </source>
</evidence>
<dbReference type="Proteomes" id="UP000789901">
    <property type="component" value="Unassembled WGS sequence"/>
</dbReference>
<dbReference type="InterPro" id="IPR053034">
    <property type="entry name" value="Glucuronokinase-like"/>
</dbReference>
<evidence type="ECO:0000313" key="5">
    <source>
        <dbReference type="Proteomes" id="UP000789901"/>
    </source>
</evidence>
<name>A0ABN7VYC8_GIGMA</name>
<dbReference type="Gene3D" id="3.30.70.890">
    <property type="entry name" value="GHMP kinase, C-terminal domain"/>
    <property type="match status" value="1"/>
</dbReference>
<dbReference type="PANTHER" id="PTHR38710">
    <property type="entry name" value="WITH PUTATIVE URIDYL PYROPHOSPHORYLASE-RELATED"/>
    <property type="match status" value="1"/>
</dbReference>